<comment type="caution">
    <text evidence="2">The sequence shown here is derived from an EMBL/GenBank/DDBJ whole genome shotgun (WGS) entry which is preliminary data.</text>
</comment>
<reference evidence="2 3" key="1">
    <citation type="submission" date="2019-07" db="EMBL/GenBank/DDBJ databases">
        <title>The draft genome sequence of Aquimarina algiphila M91.</title>
        <authorList>
            <person name="Meng X."/>
        </authorList>
    </citation>
    <scope>NUCLEOTIDE SEQUENCE [LARGE SCALE GENOMIC DNA]</scope>
    <source>
        <strain evidence="2 3">M91</strain>
    </source>
</reference>
<dbReference type="Pfam" id="PF09697">
    <property type="entry name" value="Porph_ging"/>
    <property type="match status" value="1"/>
</dbReference>
<proteinExistence type="predicted"/>
<protein>
    <submittedName>
        <fullName evidence="2">GLPGLI family protein</fullName>
    </submittedName>
</protein>
<evidence type="ECO:0000313" key="3">
    <source>
        <dbReference type="Proteomes" id="UP000318833"/>
    </source>
</evidence>
<dbReference type="RefSeq" id="WP_143917264.1">
    <property type="nucleotide sequence ID" value="NZ_CANMIK010000042.1"/>
</dbReference>
<dbReference type="Proteomes" id="UP000318833">
    <property type="component" value="Unassembled WGS sequence"/>
</dbReference>
<feature type="region of interest" description="Disordered" evidence="1">
    <location>
        <begin position="256"/>
        <end position="275"/>
    </location>
</feature>
<dbReference type="InterPro" id="IPR005901">
    <property type="entry name" value="GLPGLI"/>
</dbReference>
<organism evidence="2 3">
    <name type="scientific">Aquimarina algiphila</name>
    <dbReference type="NCBI Taxonomy" id="2047982"/>
    <lineage>
        <taxon>Bacteria</taxon>
        <taxon>Pseudomonadati</taxon>
        <taxon>Bacteroidota</taxon>
        <taxon>Flavobacteriia</taxon>
        <taxon>Flavobacteriales</taxon>
        <taxon>Flavobacteriaceae</taxon>
        <taxon>Aquimarina</taxon>
    </lineage>
</organism>
<sequence>MVRILILIFLFVFESLFAQDFQGIATYKTNRKVDLNMDDSRMNADMQKQLQEMLKKQFQREYTLNFNGTESVYKELQSLEGPKPASGVRVMIAGSGPSNVLYKNSKEGRYVSKQDMMGKLFLIKDNLEELDWILEDETKTIGAYTCYKATAKRMGQRLRNIRIATDNNEENTDESEEEEITITAWYTPEIPVSNGPGNYWGLPGLILEVGDGDENILCSKIVLNPKKKIEINAPVKGKVVSEQEFEEIMEKKMEEMRDRMSRRGDGDGLRIRIGG</sequence>
<dbReference type="OrthoDB" id="1068986at2"/>
<name>A0A554VHR0_9FLAO</name>
<keyword evidence="3" id="KW-1185">Reference proteome</keyword>
<dbReference type="EMBL" id="VLNR01000037">
    <property type="protein sequence ID" value="TSE07090.1"/>
    <property type="molecule type" value="Genomic_DNA"/>
</dbReference>
<dbReference type="AlphaFoldDB" id="A0A554VHR0"/>
<evidence type="ECO:0000313" key="2">
    <source>
        <dbReference type="EMBL" id="TSE07090.1"/>
    </source>
</evidence>
<accession>A0A554VHR0</accession>
<evidence type="ECO:0000256" key="1">
    <source>
        <dbReference type="SAM" id="MobiDB-lite"/>
    </source>
</evidence>
<dbReference type="NCBIfam" id="TIGR01200">
    <property type="entry name" value="GLPGLI"/>
    <property type="match status" value="1"/>
</dbReference>
<gene>
    <name evidence="2" type="ORF">FOF46_16870</name>
</gene>